<organism evidence="2 3">
    <name type="scientific">Mytilus coruscus</name>
    <name type="common">Sea mussel</name>
    <dbReference type="NCBI Taxonomy" id="42192"/>
    <lineage>
        <taxon>Eukaryota</taxon>
        <taxon>Metazoa</taxon>
        <taxon>Spiralia</taxon>
        <taxon>Lophotrochozoa</taxon>
        <taxon>Mollusca</taxon>
        <taxon>Bivalvia</taxon>
        <taxon>Autobranchia</taxon>
        <taxon>Pteriomorphia</taxon>
        <taxon>Mytilida</taxon>
        <taxon>Mytiloidea</taxon>
        <taxon>Mytilidae</taxon>
        <taxon>Mytilinae</taxon>
        <taxon>Mytilus</taxon>
    </lineage>
</organism>
<evidence type="ECO:0000256" key="1">
    <source>
        <dbReference type="SAM" id="Coils"/>
    </source>
</evidence>
<dbReference type="AlphaFoldDB" id="A0A6J8CNF2"/>
<name>A0A6J8CNF2_MYTCO</name>
<gene>
    <name evidence="2" type="ORF">MCOR_32431</name>
</gene>
<evidence type="ECO:0000313" key="3">
    <source>
        <dbReference type="Proteomes" id="UP000507470"/>
    </source>
</evidence>
<keyword evidence="1" id="KW-0175">Coiled coil</keyword>
<dbReference type="Proteomes" id="UP000507470">
    <property type="component" value="Unassembled WGS sequence"/>
</dbReference>
<proteinExistence type="predicted"/>
<keyword evidence="3" id="KW-1185">Reference proteome</keyword>
<reference evidence="2 3" key="1">
    <citation type="submission" date="2020-06" db="EMBL/GenBank/DDBJ databases">
        <authorList>
            <person name="Li R."/>
            <person name="Bekaert M."/>
        </authorList>
    </citation>
    <scope>NUCLEOTIDE SEQUENCE [LARGE SCALE GENOMIC DNA]</scope>
    <source>
        <strain evidence="3">wild</strain>
    </source>
</reference>
<protein>
    <submittedName>
        <fullName evidence="2">Uncharacterized protein</fullName>
    </submittedName>
</protein>
<accession>A0A6J8CNF2</accession>
<sequence>MSISSRSFLSTWNNTEREITHRFDQNASSLGNFSLNLPGNSIQREVSTNPFLFPTQSNSDSAIATMTRAKSCESEKMIKLTQELEALRNENLQMKNNAQHFPQIEPDHEISSQNRHANLPQPTVLLHENVYTSTTLTETQQRPTYSYTNTTMPETQQRPTYSYTSTTMPEIHQRPNYLQYSNNSTVPNWLPRQQYSGSQQ</sequence>
<dbReference type="EMBL" id="CACVKT020005806">
    <property type="protein sequence ID" value="CAC5398033.1"/>
    <property type="molecule type" value="Genomic_DNA"/>
</dbReference>
<feature type="coiled-coil region" evidence="1">
    <location>
        <begin position="70"/>
        <end position="97"/>
    </location>
</feature>
<evidence type="ECO:0000313" key="2">
    <source>
        <dbReference type="EMBL" id="CAC5398033.1"/>
    </source>
</evidence>